<comment type="subcellular location">
    <subcellularLocation>
        <location evidence="1">Cell projection</location>
        <location evidence="1">Cilium</location>
        <location evidence="1">Flagellum</location>
    </subcellularLocation>
</comment>
<evidence type="ECO:0000313" key="5">
    <source>
        <dbReference type="EMBL" id="KAF0767271.1"/>
    </source>
</evidence>
<dbReference type="SUPFAM" id="SSF82185">
    <property type="entry name" value="Histone H3 K4-specific methyltransferase SET7/9 N-terminal domain"/>
    <property type="match status" value="1"/>
</dbReference>
<dbReference type="Gene3D" id="2.20.110.10">
    <property type="entry name" value="Histone H3 K4-specific methyltransferase SET7/9 N-terminal domain"/>
    <property type="match status" value="1"/>
</dbReference>
<evidence type="ECO:0000256" key="3">
    <source>
        <dbReference type="ARBA" id="ARBA00023069"/>
    </source>
</evidence>
<keyword evidence="3" id="KW-0969">Cilium</keyword>
<organism evidence="5 6">
    <name type="scientific">Aphis craccivora</name>
    <name type="common">Cowpea aphid</name>
    <dbReference type="NCBI Taxonomy" id="307492"/>
    <lineage>
        <taxon>Eukaryota</taxon>
        <taxon>Metazoa</taxon>
        <taxon>Ecdysozoa</taxon>
        <taxon>Arthropoda</taxon>
        <taxon>Hexapoda</taxon>
        <taxon>Insecta</taxon>
        <taxon>Pterygota</taxon>
        <taxon>Neoptera</taxon>
        <taxon>Paraneoptera</taxon>
        <taxon>Hemiptera</taxon>
        <taxon>Sternorrhyncha</taxon>
        <taxon>Aphidomorpha</taxon>
        <taxon>Aphidoidea</taxon>
        <taxon>Aphididae</taxon>
        <taxon>Aphidini</taxon>
        <taxon>Aphis</taxon>
        <taxon>Aphis</taxon>
    </lineage>
</organism>
<keyword evidence="4" id="KW-0966">Cell projection</keyword>
<dbReference type="EMBL" id="VUJU01001007">
    <property type="protein sequence ID" value="KAF0767271.1"/>
    <property type="molecule type" value="Genomic_DNA"/>
</dbReference>
<dbReference type="InterPro" id="IPR042814">
    <property type="entry name" value="Morn5"/>
</dbReference>
<dbReference type="AlphaFoldDB" id="A0A6G0Z9K1"/>
<sequence>MFCEKKKSKKKIKVKFQPQLHPKDQWIPIGTGNYYKGKWNHRTMSGDGIYVMQNGAVYEGNFDDGLFHGDGSIYYPSGSRIEGVWEKGKCVQQNYIFSDGLRFQQNNWQYCKVPDRRFAIEHVNGFESAARSNITNRQPTIAVPDGAYDAGDGFYWPLTNTVHDYWTSELIRVPTVECSNWIIQNCHRGGKRVVGFQPEFYKNWYITTEENEEESSAADNVSPKQFIHDHQSVMAKIKSVPWFDLSLRSIIKSTQEPLLLDQLSSSSSSSEDSFQLSRCQRTLELTKKVDANFNLHIDHCRIITDDDTQK</sequence>
<dbReference type="PANTHER" id="PTHR46437">
    <property type="entry name" value="MORN REPEAT-CONTAINING PROTEIN 5"/>
    <property type="match status" value="1"/>
</dbReference>
<keyword evidence="2" id="KW-0282">Flagellum</keyword>
<gene>
    <name evidence="5" type="ORF">FWK35_00010745</name>
</gene>
<dbReference type="PANTHER" id="PTHR46437:SF1">
    <property type="entry name" value="MORN REPEAT-CONTAINING PROTEIN 5"/>
    <property type="match status" value="1"/>
</dbReference>
<accession>A0A6G0Z9K1</accession>
<evidence type="ECO:0000256" key="2">
    <source>
        <dbReference type="ARBA" id="ARBA00022846"/>
    </source>
</evidence>
<keyword evidence="6" id="KW-1185">Reference proteome</keyword>
<evidence type="ECO:0000256" key="4">
    <source>
        <dbReference type="ARBA" id="ARBA00023273"/>
    </source>
</evidence>
<evidence type="ECO:0000313" key="6">
    <source>
        <dbReference type="Proteomes" id="UP000478052"/>
    </source>
</evidence>
<reference evidence="5 6" key="1">
    <citation type="submission" date="2019-08" db="EMBL/GenBank/DDBJ databases">
        <title>Whole genome of Aphis craccivora.</title>
        <authorList>
            <person name="Voronova N.V."/>
            <person name="Shulinski R.S."/>
            <person name="Bandarenka Y.V."/>
            <person name="Zhorov D.G."/>
            <person name="Warner D."/>
        </authorList>
    </citation>
    <scope>NUCLEOTIDE SEQUENCE [LARGE SCALE GENOMIC DNA]</scope>
    <source>
        <strain evidence="5">180601</strain>
        <tissue evidence="5">Whole Body</tissue>
    </source>
</reference>
<dbReference type="OrthoDB" id="6583810at2759"/>
<comment type="caution">
    <text evidence="5">The sequence shown here is derived from an EMBL/GenBank/DDBJ whole genome shotgun (WGS) entry which is preliminary data.</text>
</comment>
<dbReference type="Proteomes" id="UP000478052">
    <property type="component" value="Unassembled WGS sequence"/>
</dbReference>
<protein>
    <submittedName>
        <fullName evidence="5">MORN repeat-containing protein 5-like</fullName>
    </submittedName>
</protein>
<dbReference type="GO" id="GO:0031514">
    <property type="term" value="C:motile cilium"/>
    <property type="evidence" value="ECO:0007669"/>
    <property type="project" value="UniProtKB-SubCell"/>
</dbReference>
<evidence type="ECO:0000256" key="1">
    <source>
        <dbReference type="ARBA" id="ARBA00004230"/>
    </source>
</evidence>
<proteinExistence type="predicted"/>
<name>A0A6G0Z9K1_APHCR</name>